<evidence type="ECO:0000256" key="3">
    <source>
        <dbReference type="ARBA" id="ARBA00022574"/>
    </source>
</evidence>
<dbReference type="AlphaFoldDB" id="A0AAD4GIZ3"/>
<dbReference type="GO" id="GO:0032040">
    <property type="term" value="C:small-subunit processome"/>
    <property type="evidence" value="ECO:0007669"/>
    <property type="project" value="TreeGrafter"/>
</dbReference>
<dbReference type="InterPro" id="IPR045161">
    <property type="entry name" value="Utp18"/>
</dbReference>
<protein>
    <submittedName>
        <fullName evidence="7">WD40-repeat-containing domain protein</fullName>
    </submittedName>
</protein>
<keyword evidence="3" id="KW-0853">WD repeat</keyword>
<keyword evidence="2" id="KW-0698">rRNA processing</keyword>
<feature type="compositionally biased region" description="Acidic residues" evidence="6">
    <location>
        <begin position="115"/>
        <end position="128"/>
    </location>
</feature>
<dbReference type="GO" id="GO:0034388">
    <property type="term" value="C:Pwp2p-containing subcomplex of 90S preribosome"/>
    <property type="evidence" value="ECO:0007669"/>
    <property type="project" value="TreeGrafter"/>
</dbReference>
<gene>
    <name evidence="7" type="ORF">L210DRAFT_3391769</name>
</gene>
<dbReference type="Proteomes" id="UP001194468">
    <property type="component" value="Unassembled WGS sequence"/>
</dbReference>
<feature type="compositionally biased region" description="Basic residues" evidence="6">
    <location>
        <begin position="1"/>
        <end position="10"/>
    </location>
</feature>
<dbReference type="GO" id="GO:0006364">
    <property type="term" value="P:rRNA processing"/>
    <property type="evidence" value="ECO:0007669"/>
    <property type="project" value="UniProtKB-KW"/>
</dbReference>
<dbReference type="EMBL" id="WHUW01000005">
    <property type="protein sequence ID" value="KAF8446397.1"/>
    <property type="molecule type" value="Genomic_DNA"/>
</dbReference>
<keyword evidence="4" id="KW-0677">Repeat</keyword>
<dbReference type="PANTHER" id="PTHR18359">
    <property type="entry name" value="WD-REPEAT PROTEIN-RELATED"/>
    <property type="match status" value="1"/>
</dbReference>
<reference evidence="7" key="2">
    <citation type="journal article" date="2020" name="Nat. Commun.">
        <title>Large-scale genome sequencing of mycorrhizal fungi provides insights into the early evolution of symbiotic traits.</title>
        <authorList>
            <person name="Miyauchi S."/>
            <person name="Kiss E."/>
            <person name="Kuo A."/>
            <person name="Drula E."/>
            <person name="Kohler A."/>
            <person name="Sanchez-Garcia M."/>
            <person name="Morin E."/>
            <person name="Andreopoulos B."/>
            <person name="Barry K.W."/>
            <person name="Bonito G."/>
            <person name="Buee M."/>
            <person name="Carver A."/>
            <person name="Chen C."/>
            <person name="Cichocki N."/>
            <person name="Clum A."/>
            <person name="Culley D."/>
            <person name="Crous P.W."/>
            <person name="Fauchery L."/>
            <person name="Girlanda M."/>
            <person name="Hayes R.D."/>
            <person name="Keri Z."/>
            <person name="LaButti K."/>
            <person name="Lipzen A."/>
            <person name="Lombard V."/>
            <person name="Magnuson J."/>
            <person name="Maillard F."/>
            <person name="Murat C."/>
            <person name="Nolan M."/>
            <person name="Ohm R.A."/>
            <person name="Pangilinan J."/>
            <person name="Pereira M.F."/>
            <person name="Perotto S."/>
            <person name="Peter M."/>
            <person name="Pfister S."/>
            <person name="Riley R."/>
            <person name="Sitrit Y."/>
            <person name="Stielow J.B."/>
            <person name="Szollosi G."/>
            <person name="Zifcakova L."/>
            <person name="Stursova M."/>
            <person name="Spatafora J.W."/>
            <person name="Tedersoo L."/>
            <person name="Vaario L.M."/>
            <person name="Yamada A."/>
            <person name="Yan M."/>
            <person name="Wang P."/>
            <person name="Xu J."/>
            <person name="Bruns T."/>
            <person name="Baldrian P."/>
            <person name="Vilgalys R."/>
            <person name="Dunand C."/>
            <person name="Henrissat B."/>
            <person name="Grigoriev I.V."/>
            <person name="Hibbett D."/>
            <person name="Nagy L.G."/>
            <person name="Martin F.M."/>
        </authorList>
    </citation>
    <scope>NUCLEOTIDE SEQUENCE</scope>
    <source>
        <strain evidence="7">BED1</strain>
    </source>
</reference>
<evidence type="ECO:0000256" key="5">
    <source>
        <dbReference type="ARBA" id="ARBA00023242"/>
    </source>
</evidence>
<feature type="region of interest" description="Disordered" evidence="6">
    <location>
        <begin position="98"/>
        <end position="154"/>
    </location>
</feature>
<dbReference type="InterPro" id="IPR015943">
    <property type="entry name" value="WD40/YVTN_repeat-like_dom_sf"/>
</dbReference>
<accession>A0AAD4GIZ3</accession>
<comment type="caution">
    <text evidence="7">The sequence shown here is derived from an EMBL/GenBank/DDBJ whole genome shotgun (WGS) entry which is preliminary data.</text>
</comment>
<feature type="compositionally biased region" description="Acidic residues" evidence="6">
    <location>
        <begin position="26"/>
        <end position="35"/>
    </location>
</feature>
<organism evidence="7 8">
    <name type="scientific">Boletus edulis BED1</name>
    <dbReference type="NCBI Taxonomy" id="1328754"/>
    <lineage>
        <taxon>Eukaryota</taxon>
        <taxon>Fungi</taxon>
        <taxon>Dikarya</taxon>
        <taxon>Basidiomycota</taxon>
        <taxon>Agaricomycotina</taxon>
        <taxon>Agaricomycetes</taxon>
        <taxon>Agaricomycetidae</taxon>
        <taxon>Boletales</taxon>
        <taxon>Boletineae</taxon>
        <taxon>Boletaceae</taxon>
        <taxon>Boletoideae</taxon>
        <taxon>Boletus</taxon>
    </lineage>
</organism>
<feature type="region of interest" description="Disordered" evidence="6">
    <location>
        <begin position="1"/>
        <end position="61"/>
    </location>
</feature>
<keyword evidence="8" id="KW-1185">Reference proteome</keyword>
<dbReference type="Gene3D" id="2.130.10.10">
    <property type="entry name" value="YVTN repeat-like/Quinoprotein amine dehydrogenase"/>
    <property type="match status" value="1"/>
</dbReference>
<dbReference type="SUPFAM" id="SSF50978">
    <property type="entry name" value="WD40 repeat-like"/>
    <property type="match status" value="1"/>
</dbReference>
<name>A0AAD4GIZ3_BOLED</name>
<comment type="subcellular location">
    <subcellularLocation>
        <location evidence="1">Nucleus</location>
        <location evidence="1">Nucleolus</location>
    </subcellularLocation>
</comment>
<proteinExistence type="predicted"/>
<evidence type="ECO:0000313" key="7">
    <source>
        <dbReference type="EMBL" id="KAF8446397.1"/>
    </source>
</evidence>
<reference evidence="7" key="1">
    <citation type="submission" date="2019-10" db="EMBL/GenBank/DDBJ databases">
        <authorList>
            <consortium name="DOE Joint Genome Institute"/>
            <person name="Kuo A."/>
            <person name="Miyauchi S."/>
            <person name="Kiss E."/>
            <person name="Drula E."/>
            <person name="Kohler A."/>
            <person name="Sanchez-Garcia M."/>
            <person name="Andreopoulos B."/>
            <person name="Barry K.W."/>
            <person name="Bonito G."/>
            <person name="Buee M."/>
            <person name="Carver A."/>
            <person name="Chen C."/>
            <person name="Cichocki N."/>
            <person name="Clum A."/>
            <person name="Culley D."/>
            <person name="Crous P.W."/>
            <person name="Fauchery L."/>
            <person name="Girlanda M."/>
            <person name="Hayes R."/>
            <person name="Keri Z."/>
            <person name="LaButti K."/>
            <person name="Lipzen A."/>
            <person name="Lombard V."/>
            <person name="Magnuson J."/>
            <person name="Maillard F."/>
            <person name="Morin E."/>
            <person name="Murat C."/>
            <person name="Nolan M."/>
            <person name="Ohm R."/>
            <person name="Pangilinan J."/>
            <person name="Pereira M."/>
            <person name="Perotto S."/>
            <person name="Peter M."/>
            <person name="Riley R."/>
            <person name="Sitrit Y."/>
            <person name="Stielow B."/>
            <person name="Szollosi G."/>
            <person name="Zifcakova L."/>
            <person name="Stursova M."/>
            <person name="Spatafora J.W."/>
            <person name="Tedersoo L."/>
            <person name="Vaario L.-M."/>
            <person name="Yamada A."/>
            <person name="Yan M."/>
            <person name="Wang P."/>
            <person name="Xu J."/>
            <person name="Bruns T."/>
            <person name="Baldrian P."/>
            <person name="Vilgalys R."/>
            <person name="Henrissat B."/>
            <person name="Grigoriev I.V."/>
            <person name="Hibbett D."/>
            <person name="Nagy L.G."/>
            <person name="Martin F.M."/>
        </authorList>
    </citation>
    <scope>NUCLEOTIDE SEQUENCE</scope>
    <source>
        <strain evidence="7">BED1</strain>
    </source>
</reference>
<feature type="region of interest" description="Disordered" evidence="6">
    <location>
        <begin position="212"/>
        <end position="243"/>
    </location>
</feature>
<dbReference type="InterPro" id="IPR036322">
    <property type="entry name" value="WD40_repeat_dom_sf"/>
</dbReference>
<evidence type="ECO:0000256" key="1">
    <source>
        <dbReference type="ARBA" id="ARBA00004604"/>
    </source>
</evidence>
<evidence type="ECO:0000256" key="6">
    <source>
        <dbReference type="SAM" id="MobiDB-lite"/>
    </source>
</evidence>
<sequence>MGKQSRKRQKTSKEDVQPLGSRTVVDDADKDDEERQLESMLFGVPYVPSQKSDGKRRADGADVVVISDVEDGATERNLKELENMLDSDLFFIDDDGAGSSSIKAPALDEGASEHDENESGADIAIEEEPLPREPETVDDTAITESGQESYLGNILRSKSRKAPAWVDPDDSNIQVSLTSHTRLRKLRDAPAEDTVGGREYERRLRRQYEQINPTPEWATKARKKSHPKRQRSTSGSEPEVEDDVEDIIPDLLASTGGISGGKKPKTLSPGIISVDRLRDANQAAPAEGEIKSLQFHPSPQIPILLTASTDRRLRLFHVDGLTNPHAQTLHIPSLPLTNAMFHPSGSSVLLTGPRPFYYTYDLQSGTSHRSPRGLWGTTFGHNQDASMDICAFNPTGDVLAIAGRRGHIHLVDWRSGAAQVVAGLKANAAIRSLWWSRSDRSGPGALLSLTEDAQVYVWDVGQRKCVKRWQDEGGFGSRLMGGDQGGKYLAIGSNIGLVNMYSADSALSLDVPKLKPLKTLGNLTTNISCLSYNHDAQLLAMASSVKKDQMRLVHLPSLTVFGNWPTTSTPLGHVTAMDFSTRSEYLAIGNNRGRVLLYQLRDYMGQS</sequence>
<evidence type="ECO:0000256" key="2">
    <source>
        <dbReference type="ARBA" id="ARBA00022552"/>
    </source>
</evidence>
<keyword evidence="5" id="KW-0539">Nucleus</keyword>
<feature type="compositionally biased region" description="Basic residues" evidence="6">
    <location>
        <begin position="220"/>
        <end position="231"/>
    </location>
</feature>
<evidence type="ECO:0000313" key="8">
    <source>
        <dbReference type="Proteomes" id="UP001194468"/>
    </source>
</evidence>
<evidence type="ECO:0000256" key="4">
    <source>
        <dbReference type="ARBA" id="ARBA00022737"/>
    </source>
</evidence>
<dbReference type="PANTHER" id="PTHR18359:SF0">
    <property type="entry name" value="U3 SMALL NUCLEOLAR RNA-ASSOCIATED PROTEIN 18 HOMOLOG"/>
    <property type="match status" value="1"/>
</dbReference>